<organism evidence="2">
    <name type="scientific">hydrothermal vent metagenome</name>
    <dbReference type="NCBI Taxonomy" id="652676"/>
    <lineage>
        <taxon>unclassified sequences</taxon>
        <taxon>metagenomes</taxon>
        <taxon>ecological metagenomes</taxon>
    </lineage>
</organism>
<sequence length="151" mass="16911">MQRKNNFLNHSKNGFAMITAISVIVIIATILALSIALTATTAKKTTDIYLYEQTALMAHSATEYALLRISKNPPCSDLDENFTQDGIYNIKIKMRYIYDSNASCEENNGTLYTTVATDEENGSVLIDVSVDVNNSVTTEPIRYFRRTLQKL</sequence>
<keyword evidence="1" id="KW-0812">Transmembrane</keyword>
<proteinExistence type="predicted"/>
<keyword evidence="1" id="KW-1133">Transmembrane helix</keyword>
<gene>
    <name evidence="2" type="ORF">MNB_SM-5-1407</name>
</gene>
<feature type="transmembrane region" description="Helical" evidence="1">
    <location>
        <begin position="15"/>
        <end position="37"/>
    </location>
</feature>
<dbReference type="EMBL" id="FPHH01000061">
    <property type="protein sequence ID" value="SFV61227.1"/>
    <property type="molecule type" value="Genomic_DNA"/>
</dbReference>
<protein>
    <recommendedName>
        <fullName evidence="3">Type II secretion system protein</fullName>
    </recommendedName>
</protein>
<evidence type="ECO:0000256" key="1">
    <source>
        <dbReference type="SAM" id="Phobius"/>
    </source>
</evidence>
<evidence type="ECO:0000313" key="2">
    <source>
        <dbReference type="EMBL" id="SFV61227.1"/>
    </source>
</evidence>
<dbReference type="AlphaFoldDB" id="A0A1W1C666"/>
<accession>A0A1W1C666</accession>
<evidence type="ECO:0008006" key="3">
    <source>
        <dbReference type="Google" id="ProtNLM"/>
    </source>
</evidence>
<name>A0A1W1C666_9ZZZZ</name>
<keyword evidence="1" id="KW-0472">Membrane</keyword>
<reference evidence="2" key="1">
    <citation type="submission" date="2016-10" db="EMBL/GenBank/DDBJ databases">
        <authorList>
            <person name="de Groot N.N."/>
        </authorList>
    </citation>
    <scope>NUCLEOTIDE SEQUENCE</scope>
</reference>